<protein>
    <submittedName>
        <fullName evidence="1">Uncharacterized protein</fullName>
    </submittedName>
</protein>
<evidence type="ECO:0000313" key="1">
    <source>
        <dbReference type="EMBL" id="CAF5157967.1"/>
    </source>
</evidence>
<dbReference type="EMBL" id="CAJOBR010107633">
    <property type="protein sequence ID" value="CAF5157967.1"/>
    <property type="molecule type" value="Genomic_DNA"/>
</dbReference>
<feature type="non-terminal residue" evidence="1">
    <location>
        <position position="34"/>
    </location>
</feature>
<reference evidence="1" key="1">
    <citation type="submission" date="2021-02" db="EMBL/GenBank/DDBJ databases">
        <authorList>
            <person name="Nowell W R."/>
        </authorList>
    </citation>
    <scope>NUCLEOTIDE SEQUENCE</scope>
</reference>
<evidence type="ECO:0000313" key="2">
    <source>
        <dbReference type="Proteomes" id="UP000663848"/>
    </source>
</evidence>
<dbReference type="Proteomes" id="UP000663848">
    <property type="component" value="Unassembled WGS sequence"/>
</dbReference>
<dbReference type="AlphaFoldDB" id="A0A822GRL1"/>
<sequence length="34" mass="3851">MPSNIVRQLIEEEPAIARISSSSNLRTSNEETMF</sequence>
<name>A0A822GRL1_9BILA</name>
<organism evidence="1 2">
    <name type="scientific">Rotaria socialis</name>
    <dbReference type="NCBI Taxonomy" id="392032"/>
    <lineage>
        <taxon>Eukaryota</taxon>
        <taxon>Metazoa</taxon>
        <taxon>Spiralia</taxon>
        <taxon>Gnathifera</taxon>
        <taxon>Rotifera</taxon>
        <taxon>Eurotatoria</taxon>
        <taxon>Bdelloidea</taxon>
        <taxon>Philodinida</taxon>
        <taxon>Philodinidae</taxon>
        <taxon>Rotaria</taxon>
    </lineage>
</organism>
<accession>A0A822GRL1</accession>
<gene>
    <name evidence="1" type="ORF">QYT958_LOCUS48979</name>
</gene>
<proteinExistence type="predicted"/>
<comment type="caution">
    <text evidence="1">The sequence shown here is derived from an EMBL/GenBank/DDBJ whole genome shotgun (WGS) entry which is preliminary data.</text>
</comment>